<feature type="compositionally biased region" description="Basic residues" evidence="1">
    <location>
        <begin position="58"/>
        <end position="75"/>
    </location>
</feature>
<accession>A0A8S2JCC7</accession>
<dbReference type="Proteomes" id="UP000677228">
    <property type="component" value="Unassembled WGS sequence"/>
</dbReference>
<dbReference type="AlphaFoldDB" id="A0A8S2JCC7"/>
<protein>
    <submittedName>
        <fullName evidence="3">Uncharacterized protein</fullName>
    </submittedName>
</protein>
<dbReference type="Proteomes" id="UP000682733">
    <property type="component" value="Unassembled WGS sequence"/>
</dbReference>
<comment type="caution">
    <text evidence="3">The sequence shown here is derived from an EMBL/GenBank/DDBJ whole genome shotgun (WGS) entry which is preliminary data.</text>
</comment>
<reference evidence="3" key="1">
    <citation type="submission" date="2021-02" db="EMBL/GenBank/DDBJ databases">
        <authorList>
            <person name="Nowell W R."/>
        </authorList>
    </citation>
    <scope>NUCLEOTIDE SEQUENCE</scope>
</reference>
<dbReference type="EMBL" id="CAJOBA010007298">
    <property type="protein sequence ID" value="CAF3798335.1"/>
    <property type="molecule type" value="Genomic_DNA"/>
</dbReference>
<sequence>YIYSQNRRFISTMNVYYDLLCDSQLPDNQGYWWSQLFANQVRAGQVLPPPQQQQEPKKKSRGQHKLQRYRKKFRRQGLDEDTINKRISDISVDYQ</sequence>
<name>A0A8S2JCC7_9BILA</name>
<gene>
    <name evidence="2" type="ORF">OVA965_LOCUS15943</name>
    <name evidence="3" type="ORF">TMI583_LOCUS15952</name>
</gene>
<feature type="non-terminal residue" evidence="3">
    <location>
        <position position="1"/>
    </location>
</feature>
<organism evidence="3 4">
    <name type="scientific">Didymodactylos carnosus</name>
    <dbReference type="NCBI Taxonomy" id="1234261"/>
    <lineage>
        <taxon>Eukaryota</taxon>
        <taxon>Metazoa</taxon>
        <taxon>Spiralia</taxon>
        <taxon>Gnathifera</taxon>
        <taxon>Rotifera</taxon>
        <taxon>Eurotatoria</taxon>
        <taxon>Bdelloidea</taxon>
        <taxon>Philodinida</taxon>
        <taxon>Philodinidae</taxon>
        <taxon>Didymodactylos</taxon>
    </lineage>
</organism>
<feature type="region of interest" description="Disordered" evidence="1">
    <location>
        <begin position="47"/>
        <end position="77"/>
    </location>
</feature>
<proteinExistence type="predicted"/>
<dbReference type="EMBL" id="CAJNOK010007287">
    <property type="protein sequence ID" value="CAF1030106.1"/>
    <property type="molecule type" value="Genomic_DNA"/>
</dbReference>
<evidence type="ECO:0000313" key="2">
    <source>
        <dbReference type="EMBL" id="CAF1030106.1"/>
    </source>
</evidence>
<evidence type="ECO:0000313" key="3">
    <source>
        <dbReference type="EMBL" id="CAF3798335.1"/>
    </source>
</evidence>
<evidence type="ECO:0000256" key="1">
    <source>
        <dbReference type="SAM" id="MobiDB-lite"/>
    </source>
</evidence>
<evidence type="ECO:0000313" key="4">
    <source>
        <dbReference type="Proteomes" id="UP000682733"/>
    </source>
</evidence>